<dbReference type="InterPro" id="IPR003719">
    <property type="entry name" value="Phenazine_PhzF-like"/>
</dbReference>
<reference evidence="3 4" key="1">
    <citation type="submission" date="2019-07" db="EMBL/GenBank/DDBJ databases">
        <title>Whole genome shotgun sequence of Swaminathania salitolerans NBRC 104436.</title>
        <authorList>
            <person name="Hosoyama A."/>
            <person name="Uohara A."/>
            <person name="Ohji S."/>
            <person name="Ichikawa N."/>
        </authorList>
    </citation>
    <scope>NUCLEOTIDE SEQUENCE [LARGE SCALE GENOMIC DNA]</scope>
    <source>
        <strain evidence="3 4">NBRC 104436</strain>
    </source>
</reference>
<evidence type="ECO:0000313" key="4">
    <source>
        <dbReference type="Proteomes" id="UP000321405"/>
    </source>
</evidence>
<dbReference type="NCBIfam" id="TIGR00654">
    <property type="entry name" value="PhzF_family"/>
    <property type="match status" value="1"/>
</dbReference>
<comment type="similarity">
    <text evidence="1">Belongs to the PhzF family.</text>
</comment>
<gene>
    <name evidence="3" type="ORF">SSA02_23370</name>
</gene>
<protein>
    <submittedName>
        <fullName evidence="3">Phenazine biosynthesis protein PhzF</fullName>
    </submittedName>
</protein>
<accession>A0A511BUJ6</accession>
<dbReference type="EMBL" id="BJVC01000006">
    <property type="protein sequence ID" value="GEL03174.1"/>
    <property type="molecule type" value="Genomic_DNA"/>
</dbReference>
<dbReference type="OrthoDB" id="9788221at2"/>
<dbReference type="PROSITE" id="PS51257">
    <property type="entry name" value="PROKAR_LIPOPROTEIN"/>
    <property type="match status" value="1"/>
</dbReference>
<dbReference type="PANTHER" id="PTHR13774">
    <property type="entry name" value="PHENAZINE BIOSYNTHESIS PROTEIN"/>
    <property type="match status" value="1"/>
</dbReference>
<feature type="active site" evidence="2">
    <location>
        <position position="46"/>
    </location>
</feature>
<dbReference type="RefSeq" id="WP_147094239.1">
    <property type="nucleotide sequence ID" value="NZ_BJVC01000006.1"/>
</dbReference>
<dbReference type="GO" id="GO:0005737">
    <property type="term" value="C:cytoplasm"/>
    <property type="evidence" value="ECO:0007669"/>
    <property type="project" value="TreeGrafter"/>
</dbReference>
<evidence type="ECO:0000256" key="2">
    <source>
        <dbReference type="PIRSR" id="PIRSR016184-1"/>
    </source>
</evidence>
<dbReference type="PIRSF" id="PIRSF016184">
    <property type="entry name" value="PhzC_PhzF"/>
    <property type="match status" value="1"/>
</dbReference>
<dbReference type="GO" id="GO:0016853">
    <property type="term" value="F:isomerase activity"/>
    <property type="evidence" value="ECO:0007669"/>
    <property type="project" value="TreeGrafter"/>
</dbReference>
<dbReference type="AlphaFoldDB" id="A0A511BUJ6"/>
<dbReference type="PANTHER" id="PTHR13774:SF32">
    <property type="entry name" value="ANTISENSE-ENHANCING SEQUENCE 1"/>
    <property type="match status" value="1"/>
</dbReference>
<dbReference type="Gene3D" id="3.10.310.10">
    <property type="entry name" value="Diaminopimelate Epimerase, Chain A, domain 1"/>
    <property type="match status" value="2"/>
</dbReference>
<keyword evidence="4" id="KW-1185">Reference proteome</keyword>
<evidence type="ECO:0000313" key="3">
    <source>
        <dbReference type="EMBL" id="GEL03174.1"/>
    </source>
</evidence>
<sequence>MKLSFHMVDVFATDAFTGNPLAVVACADALSDGQMAAIANWTNLSETTFLLAPLSGEADYRVRIFTPQEELPFAGHPTIGSAHVWQTLNGTGNGPGNGSGNGEYLVQECMSGLVSLRRTPEGLAFAAPPRRRSGPPDAIELARACTALRLRPEDIVEARWADNGPGWLALRLNSGADVLSVQPDWAALRGQKLGIVGAWEKGSHPYGAAFEIRAFIGENPGYEDPVTGSLNASIAQWLIEEGLAPDAYIAAQGKVLGRAGAVSVERSGGAIWIGGRATIRVTGTIGI</sequence>
<evidence type="ECO:0000256" key="1">
    <source>
        <dbReference type="ARBA" id="ARBA00008270"/>
    </source>
</evidence>
<dbReference type="Pfam" id="PF02567">
    <property type="entry name" value="PhzC-PhzF"/>
    <property type="match status" value="1"/>
</dbReference>
<comment type="caution">
    <text evidence="3">The sequence shown here is derived from an EMBL/GenBank/DDBJ whole genome shotgun (WGS) entry which is preliminary data.</text>
</comment>
<name>A0A511BUJ6_9PROT</name>
<dbReference type="SUPFAM" id="SSF54506">
    <property type="entry name" value="Diaminopimelate epimerase-like"/>
    <property type="match status" value="1"/>
</dbReference>
<dbReference type="Proteomes" id="UP000321405">
    <property type="component" value="Unassembled WGS sequence"/>
</dbReference>
<proteinExistence type="inferred from homology"/>
<organism evidence="3 4">
    <name type="scientific">Swaminathania salitolerans</name>
    <dbReference type="NCBI Taxonomy" id="182838"/>
    <lineage>
        <taxon>Bacteria</taxon>
        <taxon>Pseudomonadati</taxon>
        <taxon>Pseudomonadota</taxon>
        <taxon>Alphaproteobacteria</taxon>
        <taxon>Acetobacterales</taxon>
        <taxon>Acetobacteraceae</taxon>
        <taxon>Swaminathania</taxon>
    </lineage>
</organism>